<dbReference type="EMBL" id="RWGY01000002">
    <property type="protein sequence ID" value="TVU51136.1"/>
    <property type="molecule type" value="Genomic_DNA"/>
</dbReference>
<feature type="coiled-coil region" evidence="1">
    <location>
        <begin position="169"/>
        <end position="224"/>
    </location>
</feature>
<organism evidence="3 4">
    <name type="scientific">Eragrostis curvula</name>
    <name type="common">weeping love grass</name>
    <dbReference type="NCBI Taxonomy" id="38414"/>
    <lineage>
        <taxon>Eukaryota</taxon>
        <taxon>Viridiplantae</taxon>
        <taxon>Streptophyta</taxon>
        <taxon>Embryophyta</taxon>
        <taxon>Tracheophyta</taxon>
        <taxon>Spermatophyta</taxon>
        <taxon>Magnoliopsida</taxon>
        <taxon>Liliopsida</taxon>
        <taxon>Poales</taxon>
        <taxon>Poaceae</taxon>
        <taxon>PACMAD clade</taxon>
        <taxon>Chloridoideae</taxon>
        <taxon>Eragrostideae</taxon>
        <taxon>Eragrostidinae</taxon>
        <taxon>Eragrostis</taxon>
    </lineage>
</organism>
<proteinExistence type="predicted"/>
<feature type="region of interest" description="Disordered" evidence="2">
    <location>
        <begin position="83"/>
        <end position="121"/>
    </location>
</feature>
<evidence type="ECO:0000256" key="1">
    <source>
        <dbReference type="SAM" id="Coils"/>
    </source>
</evidence>
<protein>
    <submittedName>
        <fullName evidence="3">Uncharacterized protein</fullName>
    </submittedName>
</protein>
<dbReference type="AlphaFoldDB" id="A0A5J9WTH3"/>
<feature type="non-terminal residue" evidence="3">
    <location>
        <position position="1"/>
    </location>
</feature>
<evidence type="ECO:0000256" key="2">
    <source>
        <dbReference type="SAM" id="MobiDB-lite"/>
    </source>
</evidence>
<comment type="caution">
    <text evidence="3">The sequence shown here is derived from an EMBL/GenBank/DDBJ whole genome shotgun (WGS) entry which is preliminary data.</text>
</comment>
<name>A0A5J9WTH3_9POAL</name>
<dbReference type="Gramene" id="TVU51136">
    <property type="protein sequence ID" value="TVU51136"/>
    <property type="gene ID" value="EJB05_02544"/>
</dbReference>
<dbReference type="Proteomes" id="UP000324897">
    <property type="component" value="Chromosome 6"/>
</dbReference>
<reference evidence="3 4" key="1">
    <citation type="journal article" date="2019" name="Sci. Rep.">
        <title>A high-quality genome of Eragrostis curvula grass provides insights into Poaceae evolution and supports new strategies to enhance forage quality.</title>
        <authorList>
            <person name="Carballo J."/>
            <person name="Santos B.A.C.M."/>
            <person name="Zappacosta D."/>
            <person name="Garbus I."/>
            <person name="Selva J.P."/>
            <person name="Gallo C.A."/>
            <person name="Diaz A."/>
            <person name="Albertini E."/>
            <person name="Caccamo M."/>
            <person name="Echenique V."/>
        </authorList>
    </citation>
    <scope>NUCLEOTIDE SEQUENCE [LARGE SCALE GENOMIC DNA]</scope>
    <source>
        <strain evidence="4">cv. Victoria</strain>
        <tissue evidence="3">Leaf</tissue>
    </source>
</reference>
<evidence type="ECO:0000313" key="3">
    <source>
        <dbReference type="EMBL" id="TVU51136.1"/>
    </source>
</evidence>
<evidence type="ECO:0000313" key="4">
    <source>
        <dbReference type="Proteomes" id="UP000324897"/>
    </source>
</evidence>
<accession>A0A5J9WTH3</accession>
<feature type="compositionally biased region" description="Polar residues" evidence="2">
    <location>
        <begin position="91"/>
        <end position="109"/>
    </location>
</feature>
<sequence>MAAAASSDRAEVDTSRAFRSVKEAVAVFGERILAREAAQFRPNAAAHGDRLKITEKNPRSKTVTIAAPRAKLEVSDGVPASGILTRESHSKASASYSVKQGGSNSSNNPVPDLLPAPMTRPAAPDDVPMYLVPSSPPFFASSPSLANDEFDDEEREREDAADLMVMSSIRKLEDEAARTRQDVAQLKKRIAEMELSMATLNAKLHRALSKIAHMEADKAAAERAAIERGGRGHGDMALALWAERRGQSGGGGRPPLGHLMRFGGGGDADGGEAPPVAGGGGQLEMARPPARRKVQKQKPIVPLVFPLIGGVLFSKKKRMKDKESIYMKELYNLLRLT</sequence>
<gene>
    <name evidence="3" type="ORF">EJB05_02544</name>
</gene>
<keyword evidence="1" id="KW-0175">Coiled coil</keyword>
<keyword evidence="4" id="KW-1185">Reference proteome</keyword>
<dbReference type="OrthoDB" id="685187at2759"/>